<keyword evidence="2" id="KW-0812">Transmembrane</keyword>
<proteinExistence type="predicted"/>
<evidence type="ECO:0000256" key="1">
    <source>
        <dbReference type="SAM" id="MobiDB-lite"/>
    </source>
</evidence>
<feature type="region of interest" description="Disordered" evidence="1">
    <location>
        <begin position="103"/>
        <end position="145"/>
    </location>
</feature>
<reference evidence="3 4" key="1">
    <citation type="journal article" date="2016" name="BMC Genomics">
        <title>Comparative genomics reveals Cyclospora cayetanensis possesses coccidia-like metabolism and invasion components but unique surface antigens.</title>
        <authorList>
            <person name="Liu S."/>
            <person name="Wang L."/>
            <person name="Zheng H."/>
            <person name="Xu Z."/>
            <person name="Roellig D.M."/>
            <person name="Li N."/>
            <person name="Frace M.A."/>
            <person name="Tang K."/>
            <person name="Arrowood M.J."/>
            <person name="Moss D.M."/>
            <person name="Zhang L."/>
            <person name="Feng Y."/>
            <person name="Xiao L."/>
        </authorList>
    </citation>
    <scope>NUCLEOTIDE SEQUENCE [LARGE SCALE GENOMIC DNA]</scope>
    <source>
        <strain evidence="3 4">CHN_HEN01</strain>
    </source>
</reference>
<protein>
    <recommendedName>
        <fullName evidence="5">Transmembrane protein</fullName>
    </recommendedName>
</protein>
<dbReference type="AlphaFoldDB" id="A0A1D3CZA3"/>
<comment type="caution">
    <text evidence="3">The sequence shown here is derived from an EMBL/GenBank/DDBJ whole genome shotgun (WGS) entry which is preliminary data.</text>
</comment>
<dbReference type="EMBL" id="JROU02001428">
    <property type="protein sequence ID" value="OEH76535.1"/>
    <property type="molecule type" value="Genomic_DNA"/>
</dbReference>
<evidence type="ECO:0000313" key="3">
    <source>
        <dbReference type="EMBL" id="OEH76535.1"/>
    </source>
</evidence>
<evidence type="ECO:0000313" key="4">
    <source>
        <dbReference type="Proteomes" id="UP000095192"/>
    </source>
</evidence>
<accession>A0A1D3CZA3</accession>
<dbReference type="VEuPathDB" id="ToxoDB:cyc_07365"/>
<organism evidence="3 4">
    <name type="scientific">Cyclospora cayetanensis</name>
    <dbReference type="NCBI Taxonomy" id="88456"/>
    <lineage>
        <taxon>Eukaryota</taxon>
        <taxon>Sar</taxon>
        <taxon>Alveolata</taxon>
        <taxon>Apicomplexa</taxon>
        <taxon>Conoidasida</taxon>
        <taxon>Coccidia</taxon>
        <taxon>Eucoccidiorida</taxon>
        <taxon>Eimeriorina</taxon>
        <taxon>Eimeriidae</taxon>
        <taxon>Cyclospora</taxon>
    </lineage>
</organism>
<keyword evidence="2" id="KW-1133">Transmembrane helix</keyword>
<feature type="transmembrane region" description="Helical" evidence="2">
    <location>
        <begin position="80"/>
        <end position="102"/>
    </location>
</feature>
<evidence type="ECO:0008006" key="5">
    <source>
        <dbReference type="Google" id="ProtNLM"/>
    </source>
</evidence>
<dbReference type="Proteomes" id="UP000095192">
    <property type="component" value="Unassembled WGS sequence"/>
</dbReference>
<name>A0A1D3CZA3_9EIME</name>
<sequence length="145" mass="14605">MGGPLQGAPSPPTNAEDAFPAAAAAGAGIQAKRAAPSGGDELKNSPQETLLAAGRGLLGGLGGGTLYAAVQSVRHKRHPAAFMFGACGAFLGVMALTTTLTLRSQKKHKKGLVSASRKPSPALGEIAHSQDSREGANPKAMRRGP</sequence>
<dbReference type="InParanoid" id="A0A1D3CZA3"/>
<keyword evidence="4" id="KW-1185">Reference proteome</keyword>
<gene>
    <name evidence="3" type="ORF">cyc_07365</name>
</gene>
<keyword evidence="2" id="KW-0472">Membrane</keyword>
<feature type="region of interest" description="Disordered" evidence="1">
    <location>
        <begin position="1"/>
        <end position="22"/>
    </location>
</feature>
<evidence type="ECO:0000256" key="2">
    <source>
        <dbReference type="SAM" id="Phobius"/>
    </source>
</evidence>